<keyword evidence="3" id="KW-1003">Cell membrane</keyword>
<evidence type="ECO:0000313" key="10">
    <source>
        <dbReference type="EMBL" id="NUB42765.1"/>
    </source>
</evidence>
<keyword evidence="5 8" id="KW-0812">Transmembrane</keyword>
<dbReference type="Gene3D" id="1.20.81.30">
    <property type="entry name" value="Type II secretion system (T2SS), domain F"/>
    <property type="match status" value="2"/>
</dbReference>
<dbReference type="GO" id="GO:0005886">
    <property type="term" value="C:plasma membrane"/>
    <property type="evidence" value="ECO:0007669"/>
    <property type="project" value="UniProtKB-SubCell"/>
</dbReference>
<accession>A0A8X8KMA7</accession>
<evidence type="ECO:0000256" key="3">
    <source>
        <dbReference type="ARBA" id="ARBA00022475"/>
    </source>
</evidence>
<dbReference type="PANTHER" id="PTHR30012:SF0">
    <property type="entry name" value="TYPE II SECRETION SYSTEM PROTEIN F-RELATED"/>
    <property type="match status" value="1"/>
</dbReference>
<gene>
    <name evidence="10" type="ORF">GEU84_000065</name>
</gene>
<feature type="transmembrane region" description="Helical" evidence="8">
    <location>
        <begin position="382"/>
        <end position="403"/>
    </location>
</feature>
<dbReference type="AlphaFoldDB" id="A0A8X8KMA7"/>
<dbReference type="RefSeq" id="WP_152823474.1">
    <property type="nucleotide sequence ID" value="NZ_WHUT02000001.1"/>
</dbReference>
<evidence type="ECO:0000313" key="11">
    <source>
        <dbReference type="Proteomes" id="UP000484076"/>
    </source>
</evidence>
<dbReference type="InterPro" id="IPR042094">
    <property type="entry name" value="T2SS_GspF_sf"/>
</dbReference>
<proteinExistence type="inferred from homology"/>
<name>A0A8X8KMA7_9RHOB</name>
<dbReference type="Pfam" id="PF00482">
    <property type="entry name" value="T2SSF"/>
    <property type="match status" value="2"/>
</dbReference>
<evidence type="ECO:0000256" key="8">
    <source>
        <dbReference type="SAM" id="Phobius"/>
    </source>
</evidence>
<sequence length="411" mass="43012">MAAYRFKAVDAAGAAQSGMIEAASPAAARAALRGRGLLPLELTASVVPLRPAKAAAGAPPPPPRSGPRLPLAALTLVTRQMATLLGSGLRIEDALSTIAAGQPPKVAGVLLTVRAAVLEGRSFGDALAAYPQVFSDFYRATVRAGEQSGTLDQVMTHLAAFVENRARNRQTVQLALLYPALLAVVSLSIITLLMAFVVPDIVRVFASRGADLPFITRALIAVSAGVRGYGLYAGLGLAVAILGFGRWVQIPANRLRWDGFLARARLTRKLVQRMNAAQFAGTLATLVQSRVPLVEALMAAADVTPNRHIRAKVAEVTEKVRQGSSLKRALDEAAVFPPMLTAMVASGEATGNLGAALDHAATDQQRDLDAWVRALVALVEPAILLVMGGLVMLMVLAILLPIVSLNGLAGV</sequence>
<comment type="caution">
    <text evidence="10">The sequence shown here is derived from an EMBL/GenBank/DDBJ whole genome shotgun (WGS) entry which is preliminary data.</text>
</comment>
<evidence type="ECO:0000256" key="1">
    <source>
        <dbReference type="ARBA" id="ARBA00004429"/>
    </source>
</evidence>
<dbReference type="PANTHER" id="PTHR30012">
    <property type="entry name" value="GENERAL SECRETION PATHWAY PROTEIN"/>
    <property type="match status" value="1"/>
</dbReference>
<dbReference type="EMBL" id="WHUT02000001">
    <property type="protein sequence ID" value="NUB42765.1"/>
    <property type="molecule type" value="Genomic_DNA"/>
</dbReference>
<evidence type="ECO:0000259" key="9">
    <source>
        <dbReference type="Pfam" id="PF00482"/>
    </source>
</evidence>
<protein>
    <submittedName>
        <fullName evidence="10">Type II secretion system F family protein</fullName>
    </submittedName>
</protein>
<keyword evidence="11" id="KW-1185">Reference proteome</keyword>
<dbReference type="FunFam" id="1.20.81.30:FF:000001">
    <property type="entry name" value="Type II secretion system protein F"/>
    <property type="match status" value="2"/>
</dbReference>
<dbReference type="Proteomes" id="UP000484076">
    <property type="component" value="Unassembled WGS sequence"/>
</dbReference>
<dbReference type="PRINTS" id="PR00812">
    <property type="entry name" value="BCTERIALGSPF"/>
</dbReference>
<comment type="subcellular location">
    <subcellularLocation>
        <location evidence="1">Cell inner membrane</location>
        <topology evidence="1">Multi-pass membrane protein</topology>
    </subcellularLocation>
</comment>
<keyword evidence="7 8" id="KW-0472">Membrane</keyword>
<evidence type="ECO:0000256" key="5">
    <source>
        <dbReference type="ARBA" id="ARBA00022692"/>
    </source>
</evidence>
<feature type="transmembrane region" description="Helical" evidence="8">
    <location>
        <begin position="175"/>
        <end position="198"/>
    </location>
</feature>
<keyword evidence="6 8" id="KW-1133">Transmembrane helix</keyword>
<evidence type="ECO:0000256" key="7">
    <source>
        <dbReference type="ARBA" id="ARBA00023136"/>
    </source>
</evidence>
<reference evidence="10" key="1">
    <citation type="submission" date="2020-05" db="EMBL/GenBank/DDBJ databases">
        <title>Fertoebacter nigrum gen. nov., sp. nov., a new member of the family Rhodobacteraceae.</title>
        <authorList>
            <person name="Szuroczki S."/>
            <person name="Abbaszade G."/>
            <person name="Buni D."/>
            <person name="Schumann P."/>
            <person name="Toth E."/>
        </authorList>
    </citation>
    <scope>NUCLEOTIDE SEQUENCE</scope>
    <source>
        <strain evidence="10">RG-N-1a</strain>
    </source>
</reference>
<dbReference type="GO" id="GO:0015628">
    <property type="term" value="P:protein secretion by the type II secretion system"/>
    <property type="evidence" value="ECO:0007669"/>
    <property type="project" value="TreeGrafter"/>
</dbReference>
<evidence type="ECO:0000256" key="6">
    <source>
        <dbReference type="ARBA" id="ARBA00022989"/>
    </source>
</evidence>
<comment type="similarity">
    <text evidence="2">Belongs to the GSP F family.</text>
</comment>
<evidence type="ECO:0000256" key="4">
    <source>
        <dbReference type="ARBA" id="ARBA00022519"/>
    </source>
</evidence>
<organism evidence="10 11">
    <name type="scientific">Fertoeibacter niger</name>
    <dbReference type="NCBI Taxonomy" id="2656921"/>
    <lineage>
        <taxon>Bacteria</taxon>
        <taxon>Pseudomonadati</taxon>
        <taxon>Pseudomonadota</taxon>
        <taxon>Alphaproteobacteria</taxon>
        <taxon>Rhodobacterales</taxon>
        <taxon>Paracoccaceae</taxon>
        <taxon>Fertoeibacter</taxon>
    </lineage>
</organism>
<evidence type="ECO:0000256" key="2">
    <source>
        <dbReference type="ARBA" id="ARBA00005745"/>
    </source>
</evidence>
<feature type="domain" description="Type II secretion system protein GspF" evidence="9">
    <location>
        <begin position="78"/>
        <end position="199"/>
    </location>
</feature>
<feature type="domain" description="Type II secretion system protein GspF" evidence="9">
    <location>
        <begin position="279"/>
        <end position="401"/>
    </location>
</feature>
<keyword evidence="4" id="KW-0997">Cell inner membrane</keyword>
<feature type="transmembrane region" description="Helical" evidence="8">
    <location>
        <begin position="229"/>
        <end position="248"/>
    </location>
</feature>
<dbReference type="InterPro" id="IPR003004">
    <property type="entry name" value="GspF/PilC"/>
</dbReference>
<dbReference type="InterPro" id="IPR018076">
    <property type="entry name" value="T2SS_GspF_dom"/>
</dbReference>